<dbReference type="PANTHER" id="PTHR47328:SF1">
    <property type="entry name" value="RUTC FAMILY PROTEIN YOAB"/>
    <property type="match status" value="1"/>
</dbReference>
<dbReference type="SUPFAM" id="SSF55298">
    <property type="entry name" value="YjgF-like"/>
    <property type="match status" value="1"/>
</dbReference>
<dbReference type="RefSeq" id="WP_141149473.1">
    <property type="nucleotide sequence ID" value="NZ_VHLG01000008.1"/>
</dbReference>
<name>A0A506U7B8_9HYPH</name>
<evidence type="ECO:0000313" key="1">
    <source>
        <dbReference type="EMBL" id="TPW29750.1"/>
    </source>
</evidence>
<dbReference type="InterPro" id="IPR035959">
    <property type="entry name" value="RutC-like_sf"/>
</dbReference>
<dbReference type="InterPro" id="IPR006175">
    <property type="entry name" value="YjgF/YER057c/UK114"/>
</dbReference>
<organism evidence="1 2">
    <name type="scientific">Martelella alba</name>
    <dbReference type="NCBI Taxonomy" id="2590451"/>
    <lineage>
        <taxon>Bacteria</taxon>
        <taxon>Pseudomonadati</taxon>
        <taxon>Pseudomonadota</taxon>
        <taxon>Alphaproteobacteria</taxon>
        <taxon>Hyphomicrobiales</taxon>
        <taxon>Aurantimonadaceae</taxon>
        <taxon>Martelella</taxon>
    </lineage>
</organism>
<accession>A0A506U7B8</accession>
<reference evidence="1 2" key="1">
    <citation type="submission" date="2019-06" db="EMBL/GenBank/DDBJ databases">
        <authorList>
            <person name="Li M."/>
        </authorList>
    </citation>
    <scope>NUCLEOTIDE SEQUENCE [LARGE SCALE GENOMIC DNA]</scope>
    <source>
        <strain evidence="1 2">BGMRC2036</strain>
    </source>
</reference>
<protein>
    <submittedName>
        <fullName evidence="1">RidA family protein</fullName>
    </submittedName>
</protein>
<dbReference type="Pfam" id="PF01042">
    <property type="entry name" value="Ribonuc_L-PSP"/>
    <property type="match status" value="1"/>
</dbReference>
<keyword evidence="2" id="KW-1185">Reference proteome</keyword>
<comment type="caution">
    <text evidence="1">The sequence shown here is derived from an EMBL/GenBank/DDBJ whole genome shotgun (WGS) entry which is preliminary data.</text>
</comment>
<dbReference type="OrthoDB" id="9803101at2"/>
<dbReference type="Gene3D" id="3.30.1330.40">
    <property type="entry name" value="RutC-like"/>
    <property type="match status" value="1"/>
</dbReference>
<gene>
    <name evidence="1" type="ORF">FJU08_13155</name>
</gene>
<dbReference type="InterPro" id="IPR035709">
    <property type="entry name" value="YoaB-like"/>
</dbReference>
<sequence>MTVKRINVGPIMSGAVIHGNTVYLSGQTGEGATVTEQAKDCLAKVDALLAEAGTDKSKILQTLIYLKDIRNFAEMNDVWKAWVDPANTPARATSEASLAAPHILVEFTVIAALD</sequence>
<evidence type="ECO:0000313" key="2">
    <source>
        <dbReference type="Proteomes" id="UP000318801"/>
    </source>
</evidence>
<dbReference type="PANTHER" id="PTHR47328">
    <property type="match status" value="1"/>
</dbReference>
<dbReference type="CDD" id="cd06150">
    <property type="entry name" value="YjgF_YER057c_UK114_like_2"/>
    <property type="match status" value="1"/>
</dbReference>
<dbReference type="EMBL" id="VHLG01000008">
    <property type="protein sequence ID" value="TPW29750.1"/>
    <property type="molecule type" value="Genomic_DNA"/>
</dbReference>
<dbReference type="Proteomes" id="UP000318801">
    <property type="component" value="Unassembled WGS sequence"/>
</dbReference>
<proteinExistence type="predicted"/>
<dbReference type="AlphaFoldDB" id="A0A506U7B8"/>